<organism evidence="1 2">
    <name type="scientific">Panicum miliaceum</name>
    <name type="common">Proso millet</name>
    <name type="synonym">Broomcorn millet</name>
    <dbReference type="NCBI Taxonomy" id="4540"/>
    <lineage>
        <taxon>Eukaryota</taxon>
        <taxon>Viridiplantae</taxon>
        <taxon>Streptophyta</taxon>
        <taxon>Embryophyta</taxon>
        <taxon>Tracheophyta</taxon>
        <taxon>Spermatophyta</taxon>
        <taxon>Magnoliopsida</taxon>
        <taxon>Liliopsida</taxon>
        <taxon>Poales</taxon>
        <taxon>Poaceae</taxon>
        <taxon>PACMAD clade</taxon>
        <taxon>Panicoideae</taxon>
        <taxon>Panicodae</taxon>
        <taxon>Paniceae</taxon>
        <taxon>Panicinae</taxon>
        <taxon>Panicum</taxon>
        <taxon>Panicum sect. Panicum</taxon>
    </lineage>
</organism>
<dbReference type="PANTHER" id="PTHR48003:SF5">
    <property type="entry name" value="OS07G0626500 PROTEIN"/>
    <property type="match status" value="1"/>
</dbReference>
<gene>
    <name evidence="1" type="ORF">C2845_PM07G34570</name>
</gene>
<proteinExistence type="predicted"/>
<keyword evidence="1" id="KW-0418">Kinase</keyword>
<dbReference type="InterPro" id="IPR001611">
    <property type="entry name" value="Leu-rich_rpt"/>
</dbReference>
<accession>A0A3L6SPV2</accession>
<dbReference type="STRING" id="4540.A0A3L6SPV2"/>
<dbReference type="EMBL" id="PQIB02000004">
    <property type="protein sequence ID" value="RLN24739.1"/>
    <property type="molecule type" value="Genomic_DNA"/>
</dbReference>
<keyword evidence="1" id="KW-0675">Receptor</keyword>
<dbReference type="GO" id="GO:0016301">
    <property type="term" value="F:kinase activity"/>
    <property type="evidence" value="ECO:0007669"/>
    <property type="project" value="UniProtKB-KW"/>
</dbReference>
<evidence type="ECO:0000313" key="2">
    <source>
        <dbReference type="Proteomes" id="UP000275267"/>
    </source>
</evidence>
<dbReference type="OrthoDB" id="4062651at2759"/>
<comment type="caution">
    <text evidence="1">The sequence shown here is derived from an EMBL/GenBank/DDBJ whole genome shotgun (WGS) entry which is preliminary data.</text>
</comment>
<dbReference type="Pfam" id="PF00560">
    <property type="entry name" value="LRR_1"/>
    <property type="match status" value="2"/>
</dbReference>
<dbReference type="PANTHER" id="PTHR48003">
    <property type="entry name" value="OS07G0626500 PROTEIN"/>
    <property type="match status" value="1"/>
</dbReference>
<evidence type="ECO:0000313" key="1">
    <source>
        <dbReference type="EMBL" id="RLN24739.1"/>
    </source>
</evidence>
<dbReference type="AlphaFoldDB" id="A0A3L6SPV2"/>
<keyword evidence="1" id="KW-0808">Transferase</keyword>
<dbReference type="InterPro" id="IPR032675">
    <property type="entry name" value="LRR_dom_sf"/>
</dbReference>
<dbReference type="Proteomes" id="UP000275267">
    <property type="component" value="Unassembled WGS sequence"/>
</dbReference>
<protein>
    <submittedName>
        <fullName evidence="1">Inactive receptor kinase</fullName>
    </submittedName>
</protein>
<reference evidence="2" key="1">
    <citation type="journal article" date="2019" name="Nat. Commun.">
        <title>The genome of broomcorn millet.</title>
        <authorList>
            <person name="Zou C."/>
            <person name="Miki D."/>
            <person name="Li D."/>
            <person name="Tang Q."/>
            <person name="Xiao L."/>
            <person name="Rajput S."/>
            <person name="Deng P."/>
            <person name="Jia W."/>
            <person name="Huang R."/>
            <person name="Zhang M."/>
            <person name="Sun Y."/>
            <person name="Hu J."/>
            <person name="Fu X."/>
            <person name="Schnable P.S."/>
            <person name="Li F."/>
            <person name="Zhang H."/>
            <person name="Feng B."/>
            <person name="Zhu X."/>
            <person name="Liu R."/>
            <person name="Schnable J.C."/>
            <person name="Zhu J.-K."/>
            <person name="Zhang H."/>
        </authorList>
    </citation>
    <scope>NUCLEOTIDE SEQUENCE [LARGE SCALE GENOMIC DNA]</scope>
</reference>
<dbReference type="Gene3D" id="3.80.10.10">
    <property type="entry name" value="Ribonuclease Inhibitor"/>
    <property type="match status" value="1"/>
</dbReference>
<sequence>MCDGDAVVGVMLDGLGLSGELKLPTLAGMHALQNLSLAGNTFSGRLPPGIGTLSSLRHLDLSGNRFYGPMVGRLADLSGLVHLNLSHNFSSSGFPTDGIRQLQNLRRIDVRSNSFWGNARDLLTELRNAEYIDLSDNLFTGSVDSELDHLTSIGNTVKLPTGHPNPFLVLQFHLKSSLRSLLSSSPKSLSTDFARWLLDLHKRTVKERMRPHIRLPSNLSPELGAWATRSPLQICAREVVGSTKAAPSALGRRTHA</sequence>
<keyword evidence="2" id="KW-1185">Reference proteome</keyword>
<dbReference type="InterPro" id="IPR053059">
    <property type="entry name" value="Inactive_SerThr-Kinase_ABA"/>
</dbReference>
<dbReference type="SUPFAM" id="SSF52058">
    <property type="entry name" value="L domain-like"/>
    <property type="match status" value="1"/>
</dbReference>
<name>A0A3L6SPV2_PANMI</name>